<accession>A0A5B8Z0P6</accession>
<dbReference type="STRING" id="1742359.GCA_001439625_04581"/>
<dbReference type="InterPro" id="IPR046335">
    <property type="entry name" value="LacI/GalR-like_sensor"/>
</dbReference>
<name>A0A5B8Z0P6_CYTDA</name>
<dbReference type="PANTHER" id="PTHR30146">
    <property type="entry name" value="LACI-RELATED TRANSCRIPTIONAL REPRESSOR"/>
    <property type="match status" value="1"/>
</dbReference>
<dbReference type="Proteomes" id="UP000321555">
    <property type="component" value="Chromosome"/>
</dbReference>
<dbReference type="Gene3D" id="1.10.260.40">
    <property type="entry name" value="lambda repressor-like DNA-binding domains"/>
    <property type="match status" value="1"/>
</dbReference>
<dbReference type="GO" id="GO:0000976">
    <property type="term" value="F:transcription cis-regulatory region binding"/>
    <property type="evidence" value="ECO:0007669"/>
    <property type="project" value="TreeGrafter"/>
</dbReference>
<evidence type="ECO:0000313" key="6">
    <source>
        <dbReference type="Proteomes" id="UP000321555"/>
    </source>
</evidence>
<gene>
    <name evidence="5" type="ORF">FSZ17_04225</name>
</gene>
<keyword evidence="3" id="KW-0804">Transcription</keyword>
<dbReference type="SUPFAM" id="SSF53822">
    <property type="entry name" value="Periplasmic binding protein-like I"/>
    <property type="match status" value="1"/>
</dbReference>
<dbReference type="SUPFAM" id="SSF47413">
    <property type="entry name" value="lambda repressor-like DNA-binding domains"/>
    <property type="match status" value="1"/>
</dbReference>
<evidence type="ECO:0000256" key="1">
    <source>
        <dbReference type="ARBA" id="ARBA00023015"/>
    </source>
</evidence>
<dbReference type="GO" id="GO:0003700">
    <property type="term" value="F:DNA-binding transcription factor activity"/>
    <property type="evidence" value="ECO:0007669"/>
    <property type="project" value="TreeGrafter"/>
</dbReference>
<dbReference type="OrthoDB" id="9796186at2"/>
<dbReference type="InterPro" id="IPR028082">
    <property type="entry name" value="Peripla_BP_I"/>
</dbReference>
<protein>
    <submittedName>
        <fullName evidence="5">LacI family transcriptional regulator</fullName>
    </submittedName>
</protein>
<dbReference type="CDD" id="cd06267">
    <property type="entry name" value="PBP1_LacI_sugar_binding-like"/>
    <property type="match status" value="1"/>
</dbReference>
<dbReference type="InterPro" id="IPR010982">
    <property type="entry name" value="Lambda_DNA-bd_dom_sf"/>
</dbReference>
<sequence>MEVMHLKNRVTVIDVAQKAGVSQTTVSRVLNNHPQIREETRKKVLLAIKELEFSPNQVARSMVVKRTKTIGLSVGDISNPFYAEAAKVIIAKAGELGYDVIITDTNYRYNDFEKTLKTLVEKCVDGIIIANIHPKNSLVNELDIPVVYFNRKAEKEDNHYISVDNKKGVFLAVQHLVQLGHKDIAFLTYPPLFPSFLERFHGYKSALETFALRSDPTLIYDRGLSHEQINQFVSDSLSRYDRPTGFITTTDQQAMLVMDAVSRLGFRIPQDISVIGFGDIEISSHPYIGLTSVSIQKKEMASSALKALISLIEMEKEERSPIQVIMEPELVIRNTTNVIQNMQRS</sequence>
<dbReference type="PROSITE" id="PS50932">
    <property type="entry name" value="HTH_LACI_2"/>
    <property type="match status" value="1"/>
</dbReference>
<evidence type="ECO:0000259" key="4">
    <source>
        <dbReference type="PROSITE" id="PS50932"/>
    </source>
</evidence>
<keyword evidence="6" id="KW-1185">Reference proteome</keyword>
<keyword evidence="1" id="KW-0805">Transcription regulation</keyword>
<dbReference type="Pfam" id="PF13377">
    <property type="entry name" value="Peripla_BP_3"/>
    <property type="match status" value="1"/>
</dbReference>
<dbReference type="KEGG" id="bda:FSZ17_04225"/>
<dbReference type="PROSITE" id="PS00356">
    <property type="entry name" value="HTH_LACI_1"/>
    <property type="match status" value="1"/>
</dbReference>
<organism evidence="5 6">
    <name type="scientific">Cytobacillus dafuensis</name>
    <name type="common">Bacillus dafuensis</name>
    <dbReference type="NCBI Taxonomy" id="1742359"/>
    <lineage>
        <taxon>Bacteria</taxon>
        <taxon>Bacillati</taxon>
        <taxon>Bacillota</taxon>
        <taxon>Bacilli</taxon>
        <taxon>Bacillales</taxon>
        <taxon>Bacillaceae</taxon>
        <taxon>Cytobacillus</taxon>
    </lineage>
</organism>
<dbReference type="EMBL" id="CP042593">
    <property type="protein sequence ID" value="QED46542.1"/>
    <property type="molecule type" value="Genomic_DNA"/>
</dbReference>
<keyword evidence="2" id="KW-0238">DNA-binding</keyword>
<feature type="domain" description="HTH lacI-type" evidence="4">
    <location>
        <begin position="10"/>
        <end position="64"/>
    </location>
</feature>
<dbReference type="CDD" id="cd01392">
    <property type="entry name" value="HTH_LacI"/>
    <property type="match status" value="1"/>
</dbReference>
<reference evidence="6" key="1">
    <citation type="submission" date="2019-08" db="EMBL/GenBank/DDBJ databases">
        <authorList>
            <person name="Zheng X."/>
        </authorList>
    </citation>
    <scope>NUCLEOTIDE SEQUENCE [LARGE SCALE GENOMIC DNA]</scope>
    <source>
        <strain evidence="6">FJAT-25496</strain>
    </source>
</reference>
<dbReference type="Gene3D" id="3.40.50.2300">
    <property type="match status" value="2"/>
</dbReference>
<dbReference type="PRINTS" id="PR00036">
    <property type="entry name" value="HTHLACI"/>
</dbReference>
<dbReference type="InterPro" id="IPR000843">
    <property type="entry name" value="HTH_LacI"/>
</dbReference>
<evidence type="ECO:0000256" key="3">
    <source>
        <dbReference type="ARBA" id="ARBA00023163"/>
    </source>
</evidence>
<dbReference type="AlphaFoldDB" id="A0A5B8Z0P6"/>
<dbReference type="Pfam" id="PF00356">
    <property type="entry name" value="LacI"/>
    <property type="match status" value="1"/>
</dbReference>
<dbReference type="SMART" id="SM00354">
    <property type="entry name" value="HTH_LACI"/>
    <property type="match status" value="1"/>
</dbReference>
<dbReference type="PANTHER" id="PTHR30146:SF154">
    <property type="entry name" value="TRANSCRIPTION REGULATOR, MEMBER OF GALR FAMILY"/>
    <property type="match status" value="1"/>
</dbReference>
<proteinExistence type="predicted"/>
<evidence type="ECO:0000256" key="2">
    <source>
        <dbReference type="ARBA" id="ARBA00023125"/>
    </source>
</evidence>
<evidence type="ECO:0000313" key="5">
    <source>
        <dbReference type="EMBL" id="QED46542.1"/>
    </source>
</evidence>